<accession>A0A931CMG7</accession>
<dbReference type="EMBL" id="JADNYM010000007">
    <property type="protein sequence ID" value="MBG0739185.1"/>
    <property type="molecule type" value="Genomic_DNA"/>
</dbReference>
<keyword evidence="3" id="KW-1185">Reference proteome</keyword>
<organism evidence="2 3">
    <name type="scientific">Arthrobacter terrae</name>
    <dbReference type="NCBI Taxonomy" id="2935737"/>
    <lineage>
        <taxon>Bacteria</taxon>
        <taxon>Bacillati</taxon>
        <taxon>Actinomycetota</taxon>
        <taxon>Actinomycetes</taxon>
        <taxon>Micrococcales</taxon>
        <taxon>Micrococcaceae</taxon>
        <taxon>Arthrobacter</taxon>
    </lineage>
</organism>
<protein>
    <recommendedName>
        <fullName evidence="1">Antitoxin FitA-like ribbon-helix-helix domain-containing protein</fullName>
    </recommendedName>
</protein>
<dbReference type="AlphaFoldDB" id="A0A931CMG7"/>
<feature type="domain" description="Antitoxin FitA-like ribbon-helix-helix" evidence="1">
    <location>
        <begin position="2"/>
        <end position="36"/>
    </location>
</feature>
<dbReference type="SUPFAM" id="SSF47598">
    <property type="entry name" value="Ribbon-helix-helix"/>
    <property type="match status" value="1"/>
</dbReference>
<sequence length="116" mass="13120">MPTFTVRYLEPEVLGQLRILAARNGRSMQAELKIMILRHLDSPGAQADDPARIPIALLKAPKWYDELFEVWGLAFALRQAELPRWTSTLHGSLPDVDRNGRAFDRIGRTNNDAPGR</sequence>
<dbReference type="Proteomes" id="UP000655366">
    <property type="component" value="Unassembled WGS sequence"/>
</dbReference>
<dbReference type="GO" id="GO:0006355">
    <property type="term" value="P:regulation of DNA-templated transcription"/>
    <property type="evidence" value="ECO:0007669"/>
    <property type="project" value="InterPro"/>
</dbReference>
<reference evidence="2 3" key="1">
    <citation type="submission" date="2020-11" db="EMBL/GenBank/DDBJ databases">
        <title>Arthrobacter antarcticus sp. nov., isolated from Antarctic Soil.</title>
        <authorList>
            <person name="Li J."/>
        </authorList>
    </citation>
    <scope>NUCLEOTIDE SEQUENCE [LARGE SCALE GENOMIC DNA]</scope>
    <source>
        <strain evidence="2 3">Z1-20</strain>
    </source>
</reference>
<comment type="caution">
    <text evidence="2">The sequence shown here is derived from an EMBL/GenBank/DDBJ whole genome shotgun (WGS) entry which is preliminary data.</text>
</comment>
<gene>
    <name evidence="2" type="ORF">IV500_07240</name>
</gene>
<dbReference type="InterPro" id="IPR010985">
    <property type="entry name" value="Ribbon_hlx_hlx"/>
</dbReference>
<evidence type="ECO:0000259" key="1">
    <source>
        <dbReference type="Pfam" id="PF22513"/>
    </source>
</evidence>
<dbReference type="InterPro" id="IPR053853">
    <property type="entry name" value="FitA-like_RHH"/>
</dbReference>
<evidence type="ECO:0000313" key="2">
    <source>
        <dbReference type="EMBL" id="MBG0739185.1"/>
    </source>
</evidence>
<evidence type="ECO:0000313" key="3">
    <source>
        <dbReference type="Proteomes" id="UP000655366"/>
    </source>
</evidence>
<name>A0A931CMG7_9MICC</name>
<dbReference type="RefSeq" id="WP_196396122.1">
    <property type="nucleotide sequence ID" value="NZ_JADNYM010000007.1"/>
</dbReference>
<dbReference type="Pfam" id="PF22513">
    <property type="entry name" value="FitA-like_RHH"/>
    <property type="match status" value="1"/>
</dbReference>
<proteinExistence type="predicted"/>